<proteinExistence type="predicted"/>
<dbReference type="AlphaFoldDB" id="A0A1I7CA56"/>
<gene>
    <name evidence="2" type="ORF">SAMN04489724_3004</name>
</gene>
<dbReference type="EMBL" id="FPBF01000004">
    <property type="protein sequence ID" value="SFT96309.1"/>
    <property type="molecule type" value="Genomic_DNA"/>
</dbReference>
<reference evidence="3" key="1">
    <citation type="submission" date="2016-10" db="EMBL/GenBank/DDBJ databases">
        <authorList>
            <person name="Varghese N."/>
            <person name="Submissions S."/>
        </authorList>
    </citation>
    <scope>NUCLEOTIDE SEQUENCE [LARGE SCALE GENOMIC DNA]</scope>
    <source>
        <strain evidence="3">DSM 23445</strain>
    </source>
</reference>
<dbReference type="RefSeq" id="WP_091694783.1">
    <property type="nucleotide sequence ID" value="NZ_FPBF01000004.1"/>
</dbReference>
<feature type="signal peptide" evidence="1">
    <location>
        <begin position="1"/>
        <end position="19"/>
    </location>
</feature>
<evidence type="ECO:0000256" key="1">
    <source>
        <dbReference type="SAM" id="SignalP"/>
    </source>
</evidence>
<sequence>MKKLEGKLPLLAFVVAAFAAVAFTSPKDLDPEYAQDPTNPAIWYDLSNETPGDDTYRCNLQVTDVCTRSLPDDMAPAKKNGEFVINGELEEVE</sequence>
<evidence type="ECO:0000313" key="3">
    <source>
        <dbReference type="Proteomes" id="UP000199673"/>
    </source>
</evidence>
<organism evidence="2 3">
    <name type="scientific">Algoriphagus locisalis</name>
    <dbReference type="NCBI Taxonomy" id="305507"/>
    <lineage>
        <taxon>Bacteria</taxon>
        <taxon>Pseudomonadati</taxon>
        <taxon>Bacteroidota</taxon>
        <taxon>Cytophagia</taxon>
        <taxon>Cytophagales</taxon>
        <taxon>Cyclobacteriaceae</taxon>
        <taxon>Algoriphagus</taxon>
    </lineage>
</organism>
<evidence type="ECO:0000313" key="2">
    <source>
        <dbReference type="EMBL" id="SFT96309.1"/>
    </source>
</evidence>
<name>A0A1I7CA56_9BACT</name>
<keyword evidence="1" id="KW-0732">Signal</keyword>
<keyword evidence="3" id="KW-1185">Reference proteome</keyword>
<dbReference type="OrthoDB" id="827934at2"/>
<accession>A0A1I7CA56</accession>
<protein>
    <submittedName>
        <fullName evidence="2">Uncharacterized protein</fullName>
    </submittedName>
</protein>
<feature type="chain" id="PRO_5011596190" evidence="1">
    <location>
        <begin position="20"/>
        <end position="93"/>
    </location>
</feature>
<dbReference type="Proteomes" id="UP000199673">
    <property type="component" value="Unassembled WGS sequence"/>
</dbReference>